<dbReference type="EMBL" id="CAJHIS010000033">
    <property type="protein sequence ID" value="CAD6494824.1"/>
    <property type="molecule type" value="Genomic_DNA"/>
</dbReference>
<dbReference type="Proteomes" id="UP000634805">
    <property type="component" value="Unassembled WGS sequence"/>
</dbReference>
<sequence length="410" mass="47747">MVIKERKQQGDVMAEDNKNYEVEVNIYNMEFWKNGFTHDNIEFIPYEDYKERYEKIKNEEIHYPTGKAKISLSADTCNKAIKKAEIMLSDYGRLLTFAQNRDVFFHYYICYEVENGNRHEKAGLRSVVVGVDKPYGISIIHPAGIEEFIKIAIPLVKNEAKFERTGIVKAISWFNVANQRHIKIVPTNFPIFWIVLEMLANAHAKANEKEFIISDDGFKIVEHKIEALIENDLVLFSIDGELEDGLNKGIVPEGLKKMFETEGISFSKNITITKDNEDNQVIIDEEKKNTYIVRKENGKLNIYLTLNHKKRKTLERNVGGINKRPIGNKIESLLTNYKLGIYNSEIRELKKFRDNIIHGNNLVSYNINEKIDNERKLKSILEKLILSMLHFYDKKFVHSSIRRDRLLALQ</sequence>
<evidence type="ECO:0000313" key="2">
    <source>
        <dbReference type="Proteomes" id="UP000634805"/>
    </source>
</evidence>
<evidence type="ECO:0008006" key="3">
    <source>
        <dbReference type="Google" id="ProtNLM"/>
    </source>
</evidence>
<name>A0A811TGG5_9EURY</name>
<accession>A0A811TGG5</accession>
<reference evidence="1" key="1">
    <citation type="submission" date="2020-10" db="EMBL/GenBank/DDBJ databases">
        <authorList>
            <person name="Hahn C.J."/>
            <person name="Laso-Perez R."/>
            <person name="Vulcano F."/>
            <person name="Vaziourakis K.-M."/>
            <person name="Stokke R."/>
            <person name="Steen I.H."/>
            <person name="Teske A."/>
            <person name="Boetius A."/>
            <person name="Liebeke M."/>
            <person name="Amann R."/>
            <person name="Knittel K."/>
        </authorList>
    </citation>
    <scope>NUCLEOTIDE SEQUENCE</scope>
    <source>
        <strain evidence="1">Gfbio:e3339647-f889-4370-9287-4fb5cb688e4c:AG392D22_GoMArc1</strain>
    </source>
</reference>
<comment type="caution">
    <text evidence="1">The sequence shown here is derived from an EMBL/GenBank/DDBJ whole genome shotgun (WGS) entry which is preliminary data.</text>
</comment>
<organism evidence="1 2">
    <name type="scientific">Candidatus Argoarchaeum ethanivorans</name>
    <dbReference type="NCBI Taxonomy" id="2608793"/>
    <lineage>
        <taxon>Archaea</taxon>
        <taxon>Methanobacteriati</taxon>
        <taxon>Methanobacteriota</taxon>
        <taxon>Stenosarchaea group</taxon>
        <taxon>Methanomicrobia</taxon>
        <taxon>Methanosarcinales</taxon>
        <taxon>Methanosarcinales incertae sedis</taxon>
        <taxon>GOM Arc I cluster</taxon>
        <taxon>Candidatus Argoarchaeum</taxon>
    </lineage>
</organism>
<evidence type="ECO:0000313" key="1">
    <source>
        <dbReference type="EMBL" id="CAD6494824.1"/>
    </source>
</evidence>
<gene>
    <name evidence="1" type="ORF">EMLJLAPB_00972</name>
</gene>
<dbReference type="AlphaFoldDB" id="A0A811TGG5"/>
<protein>
    <recommendedName>
        <fullName evidence="3">Apea-like HEPN domain-containing protein</fullName>
    </recommendedName>
</protein>
<proteinExistence type="predicted"/>